<comment type="catalytic activity">
    <reaction evidence="11">
        <text>Couples ATP hydrolysis with the unwinding of duplex DNA by translocating in the 3'-5' direction.</text>
        <dbReference type="EC" id="5.6.2.4"/>
    </reaction>
</comment>
<evidence type="ECO:0000256" key="1">
    <source>
        <dbReference type="ARBA" id="ARBA00022515"/>
    </source>
</evidence>
<dbReference type="InterPro" id="IPR042115">
    <property type="entry name" value="PriA_3primeBD_sf"/>
</dbReference>
<keyword evidence="7 11" id="KW-0862">Zinc</keyword>
<dbReference type="Pfam" id="PF18074">
    <property type="entry name" value="PriA_C"/>
    <property type="match status" value="1"/>
</dbReference>
<dbReference type="GO" id="GO:1990077">
    <property type="term" value="C:primosome complex"/>
    <property type="evidence" value="ECO:0007669"/>
    <property type="project" value="UniProtKB-UniRule"/>
</dbReference>
<comment type="similarity">
    <text evidence="11">Belongs to the helicase family. PriA subfamily.</text>
</comment>
<evidence type="ECO:0000256" key="6">
    <source>
        <dbReference type="ARBA" id="ARBA00022806"/>
    </source>
</evidence>
<dbReference type="PROSITE" id="PS51192">
    <property type="entry name" value="HELICASE_ATP_BIND_1"/>
    <property type="match status" value="1"/>
</dbReference>
<dbReference type="GO" id="GO:0006302">
    <property type="term" value="P:double-strand break repair"/>
    <property type="evidence" value="ECO:0007669"/>
    <property type="project" value="InterPro"/>
</dbReference>
<proteinExistence type="inferred from homology"/>
<feature type="binding site" evidence="11">
    <location>
        <position position="354"/>
    </location>
    <ligand>
        <name>Zn(2+)</name>
        <dbReference type="ChEBI" id="CHEBI:29105"/>
        <label>1</label>
    </ligand>
</feature>
<dbReference type="Gene3D" id="3.40.50.300">
    <property type="entry name" value="P-loop containing nucleotide triphosphate hydrolases"/>
    <property type="match status" value="1"/>
</dbReference>
<comment type="function">
    <text evidence="11">Initiates the restart of stalled replication forks, which reloads the replicative helicase on sites other than the origin of replication. Recognizes and binds to abandoned replication forks and remodels them to uncover a helicase loading site. Promotes assembly of the primosome at these replication forks.</text>
</comment>
<comment type="caution">
    <text evidence="14">The sequence shown here is derived from an EMBL/GenBank/DDBJ whole genome shotgun (WGS) entry which is preliminary data.</text>
</comment>
<evidence type="ECO:0000256" key="4">
    <source>
        <dbReference type="ARBA" id="ARBA00022741"/>
    </source>
</evidence>
<evidence type="ECO:0000256" key="9">
    <source>
        <dbReference type="ARBA" id="ARBA00023125"/>
    </source>
</evidence>
<keyword evidence="1 11" id="KW-0639">Primosome</keyword>
<gene>
    <name evidence="11 14" type="primary">priA</name>
    <name evidence="14" type="ORF">COU83_02880</name>
</gene>
<sequence>MYLAAIAPITAIPRPNPQILTYFTSKKLAAGCLVMVPLFKRQTPGLVLKIKSLRQAKSLVKQTSYGMRPISYVINSQAILPPAQIQLALWTSQYYFAPLGRVLKSFLPDIKKLANINFGLASSPIDRRQPTTRNPQPANLSSDTASQNEIIIQTIKHALDTNQQTILLVPEIHQIKKWQIDIEKEFNQTPVIFHSRLTPKQYFLNWLMVRNNEAKIILGTRQAILAPAQNLGLIIINDEHSPFYKSYDQKPYLNSRDVALKLAELIDAKIILASATPSIETHQNSTSPIVQPATCNSQPPTQVIDLRREIKAGNYLLLSRALQQKISDLLSQKKQILLFINRKGTASALLCHDCGQTINCPNCSVPLITHQNYRPGVMALTRDPSTTKVEIPETRNHTSISQLACHHCNYQQPAPTACPHCSSHWLKTIGSGTQKLLAQTQQLFPRAKIAILDKTIAPKPQDEQKILTAWQDNQIDILVSTALIFNLAPDFTADFISIVNIDRQLNLPDFHAAERAWQTLKRLQRLLCRSELVGRHAEFISRHSEFISGSSINAVDSGSEPGMTTFLIQSYNPKNYAIQAIAQNNDQLFYRQEIKNRAHFFYPPFSHLVKLTIKHKNNTFAKEQAQILKAKLDRAIIKVPDKIKILGPAPGFIPKIKNQYIWQIILKTDPKIMPKLPILLGIIPKFWLIDIDPENLLS</sequence>
<reference evidence="15" key="1">
    <citation type="submission" date="2017-09" db="EMBL/GenBank/DDBJ databases">
        <title>Depth-based differentiation of microbial function through sediment-hosted aquifers and enrichment of novel symbionts in the deep terrestrial subsurface.</title>
        <authorList>
            <person name="Probst A.J."/>
            <person name="Ladd B."/>
            <person name="Jarett J.K."/>
            <person name="Geller-Mcgrath D.E."/>
            <person name="Sieber C.M.K."/>
            <person name="Emerson J.B."/>
            <person name="Anantharaman K."/>
            <person name="Thomas B.C."/>
            <person name="Malmstrom R."/>
            <person name="Stieglmeier M."/>
            <person name="Klingl A."/>
            <person name="Woyke T."/>
            <person name="Ryan C.M."/>
            <person name="Banfield J.F."/>
        </authorList>
    </citation>
    <scope>NUCLEOTIDE SEQUENCE [LARGE SCALE GENOMIC DNA]</scope>
</reference>
<name>A0A2M8KFD3_9BACT</name>
<feature type="binding site" evidence="11">
    <location>
        <position position="351"/>
    </location>
    <ligand>
        <name>Zn(2+)</name>
        <dbReference type="ChEBI" id="CHEBI:29105"/>
        <label>1</label>
    </ligand>
</feature>
<dbReference type="GO" id="GO:0005524">
    <property type="term" value="F:ATP binding"/>
    <property type="evidence" value="ECO:0007669"/>
    <property type="project" value="UniProtKB-UniRule"/>
</dbReference>
<evidence type="ECO:0000256" key="12">
    <source>
        <dbReference type="SAM" id="MobiDB-lite"/>
    </source>
</evidence>
<dbReference type="AlphaFoldDB" id="A0A2M8KFD3"/>
<dbReference type="GO" id="GO:0008270">
    <property type="term" value="F:zinc ion binding"/>
    <property type="evidence" value="ECO:0007669"/>
    <property type="project" value="UniProtKB-UniRule"/>
</dbReference>
<dbReference type="EMBL" id="PFDY01000077">
    <property type="protein sequence ID" value="PJE58631.1"/>
    <property type="molecule type" value="Genomic_DNA"/>
</dbReference>
<feature type="binding site" evidence="11">
    <location>
        <position position="408"/>
    </location>
    <ligand>
        <name>Zn(2+)</name>
        <dbReference type="ChEBI" id="CHEBI:29105"/>
        <label>2</label>
    </ligand>
</feature>
<accession>A0A2M8KFD3</accession>
<dbReference type="PANTHER" id="PTHR30580:SF0">
    <property type="entry name" value="PRIMOSOMAL PROTEIN N"/>
    <property type="match status" value="1"/>
</dbReference>
<feature type="binding site" evidence="11">
    <location>
        <position position="360"/>
    </location>
    <ligand>
        <name>Zn(2+)</name>
        <dbReference type="ChEBI" id="CHEBI:29105"/>
        <label>2</label>
    </ligand>
</feature>
<dbReference type="Pfam" id="PF17764">
    <property type="entry name" value="PriA_3primeBD"/>
    <property type="match status" value="1"/>
</dbReference>
<dbReference type="Proteomes" id="UP000231347">
    <property type="component" value="Unassembled WGS sequence"/>
</dbReference>
<evidence type="ECO:0000313" key="14">
    <source>
        <dbReference type="EMBL" id="PJE58631.1"/>
    </source>
</evidence>
<organism evidence="14 15">
    <name type="scientific">Candidatus Portnoybacteria bacterium CG10_big_fil_rev_8_21_14_0_10_40_22</name>
    <dbReference type="NCBI Taxonomy" id="1974814"/>
    <lineage>
        <taxon>Bacteria</taxon>
        <taxon>Candidatus Portnoyibacteriota</taxon>
    </lineage>
</organism>
<keyword evidence="3 11" id="KW-0479">Metal-binding</keyword>
<evidence type="ECO:0000256" key="8">
    <source>
        <dbReference type="ARBA" id="ARBA00022840"/>
    </source>
</evidence>
<evidence type="ECO:0000256" key="5">
    <source>
        <dbReference type="ARBA" id="ARBA00022801"/>
    </source>
</evidence>
<comment type="cofactor">
    <cofactor evidence="11">
        <name>Zn(2+)</name>
        <dbReference type="ChEBI" id="CHEBI:29105"/>
    </cofactor>
    <text evidence="11">Binds 2 zinc ions per subunit.</text>
</comment>
<keyword evidence="8 11" id="KW-0067">ATP-binding</keyword>
<evidence type="ECO:0000256" key="2">
    <source>
        <dbReference type="ARBA" id="ARBA00022705"/>
    </source>
</evidence>
<feature type="binding site" evidence="11">
    <location>
        <position position="405"/>
    </location>
    <ligand>
        <name>Zn(2+)</name>
        <dbReference type="ChEBI" id="CHEBI:29105"/>
        <label>2</label>
    </ligand>
</feature>
<feature type="binding site" evidence="11">
    <location>
        <position position="363"/>
    </location>
    <ligand>
        <name>Zn(2+)</name>
        <dbReference type="ChEBI" id="CHEBI:29105"/>
        <label>2</label>
    </ligand>
</feature>
<dbReference type="PANTHER" id="PTHR30580">
    <property type="entry name" value="PRIMOSOMAL PROTEIN N"/>
    <property type="match status" value="1"/>
</dbReference>
<keyword evidence="9 11" id="KW-0238">DNA-binding</keyword>
<dbReference type="GO" id="GO:0006310">
    <property type="term" value="P:DNA recombination"/>
    <property type="evidence" value="ECO:0007669"/>
    <property type="project" value="InterPro"/>
</dbReference>
<dbReference type="InterPro" id="IPR014001">
    <property type="entry name" value="Helicase_ATP-bd"/>
</dbReference>
<dbReference type="InterPro" id="IPR041236">
    <property type="entry name" value="PriA_C"/>
</dbReference>
<feature type="binding site" evidence="11">
    <location>
        <position position="418"/>
    </location>
    <ligand>
        <name>Zn(2+)</name>
        <dbReference type="ChEBI" id="CHEBI:29105"/>
        <label>1</label>
    </ligand>
</feature>
<protein>
    <recommendedName>
        <fullName evidence="11">Replication restart protein PriA</fullName>
    </recommendedName>
    <alternativeName>
        <fullName evidence="11">ATP-dependent DNA helicase PriA</fullName>
        <ecNumber evidence="11">5.6.2.4</ecNumber>
    </alternativeName>
    <alternativeName>
        <fullName evidence="11">DNA 3'-5' helicase PriA</fullName>
    </alternativeName>
</protein>
<dbReference type="InterPro" id="IPR027417">
    <property type="entry name" value="P-loop_NTPase"/>
</dbReference>
<evidence type="ECO:0000256" key="11">
    <source>
        <dbReference type="HAMAP-Rule" id="MF_00983"/>
    </source>
</evidence>
<keyword evidence="2 11" id="KW-0235">DNA replication</keyword>
<dbReference type="EC" id="5.6.2.4" evidence="11"/>
<dbReference type="Gene3D" id="3.40.1440.60">
    <property type="entry name" value="PriA, 3(prime) DNA-binding domain"/>
    <property type="match status" value="1"/>
</dbReference>
<dbReference type="GO" id="GO:0003677">
    <property type="term" value="F:DNA binding"/>
    <property type="evidence" value="ECO:0007669"/>
    <property type="project" value="UniProtKB-UniRule"/>
</dbReference>
<evidence type="ECO:0000256" key="3">
    <source>
        <dbReference type="ARBA" id="ARBA00022723"/>
    </source>
</evidence>
<dbReference type="InterPro" id="IPR041222">
    <property type="entry name" value="PriA_3primeBD"/>
</dbReference>
<keyword evidence="4 11" id="KW-0547">Nucleotide-binding</keyword>
<dbReference type="HAMAP" id="MF_00983">
    <property type="entry name" value="PriA"/>
    <property type="match status" value="1"/>
</dbReference>
<feature type="binding site" evidence="11">
    <location>
        <position position="421"/>
    </location>
    <ligand>
        <name>Zn(2+)</name>
        <dbReference type="ChEBI" id="CHEBI:29105"/>
        <label>1</label>
    </ligand>
</feature>
<dbReference type="SUPFAM" id="SSF52540">
    <property type="entry name" value="P-loop containing nucleoside triphosphate hydrolases"/>
    <property type="match status" value="1"/>
</dbReference>
<dbReference type="InterPro" id="IPR005259">
    <property type="entry name" value="PriA"/>
</dbReference>
<evidence type="ECO:0000313" key="15">
    <source>
        <dbReference type="Proteomes" id="UP000231347"/>
    </source>
</evidence>
<dbReference type="NCBIfam" id="TIGR00595">
    <property type="entry name" value="priA"/>
    <property type="match status" value="1"/>
</dbReference>
<dbReference type="GO" id="GO:0006270">
    <property type="term" value="P:DNA replication initiation"/>
    <property type="evidence" value="ECO:0007669"/>
    <property type="project" value="TreeGrafter"/>
</dbReference>
<evidence type="ECO:0000256" key="10">
    <source>
        <dbReference type="ARBA" id="ARBA00023235"/>
    </source>
</evidence>
<keyword evidence="5 11" id="KW-0378">Hydrolase</keyword>
<dbReference type="GO" id="GO:0043138">
    <property type="term" value="F:3'-5' DNA helicase activity"/>
    <property type="evidence" value="ECO:0007669"/>
    <property type="project" value="UniProtKB-EC"/>
</dbReference>
<keyword evidence="10 11" id="KW-0413">Isomerase</keyword>
<keyword evidence="6 11" id="KW-0347">Helicase</keyword>
<comment type="catalytic activity">
    <reaction evidence="11">
        <text>ATP + H2O = ADP + phosphate + H(+)</text>
        <dbReference type="Rhea" id="RHEA:13065"/>
        <dbReference type="ChEBI" id="CHEBI:15377"/>
        <dbReference type="ChEBI" id="CHEBI:15378"/>
        <dbReference type="ChEBI" id="CHEBI:30616"/>
        <dbReference type="ChEBI" id="CHEBI:43474"/>
        <dbReference type="ChEBI" id="CHEBI:456216"/>
        <dbReference type="EC" id="5.6.2.4"/>
    </reaction>
</comment>
<evidence type="ECO:0000256" key="7">
    <source>
        <dbReference type="ARBA" id="ARBA00022833"/>
    </source>
</evidence>
<evidence type="ECO:0000259" key="13">
    <source>
        <dbReference type="PROSITE" id="PS51192"/>
    </source>
</evidence>
<feature type="compositionally biased region" description="Polar residues" evidence="12">
    <location>
        <begin position="131"/>
        <end position="143"/>
    </location>
</feature>
<comment type="subunit">
    <text evidence="11">Component of the replication restart primosome.</text>
</comment>
<dbReference type="GO" id="GO:0006269">
    <property type="term" value="P:DNA replication, synthesis of primer"/>
    <property type="evidence" value="ECO:0007669"/>
    <property type="project" value="UniProtKB-KW"/>
</dbReference>
<dbReference type="GO" id="GO:0016887">
    <property type="term" value="F:ATP hydrolysis activity"/>
    <property type="evidence" value="ECO:0007669"/>
    <property type="project" value="RHEA"/>
</dbReference>
<feature type="region of interest" description="Disordered" evidence="12">
    <location>
        <begin position="124"/>
        <end position="143"/>
    </location>
</feature>
<feature type="domain" description="Helicase ATP-binding" evidence="13">
    <location>
        <begin position="129"/>
        <end position="295"/>
    </location>
</feature>